<organism evidence="1 2">
    <name type="scientific">Cardamine amara subsp. amara</name>
    <dbReference type="NCBI Taxonomy" id="228776"/>
    <lineage>
        <taxon>Eukaryota</taxon>
        <taxon>Viridiplantae</taxon>
        <taxon>Streptophyta</taxon>
        <taxon>Embryophyta</taxon>
        <taxon>Tracheophyta</taxon>
        <taxon>Spermatophyta</taxon>
        <taxon>Magnoliopsida</taxon>
        <taxon>eudicotyledons</taxon>
        <taxon>Gunneridae</taxon>
        <taxon>Pentapetalae</taxon>
        <taxon>rosids</taxon>
        <taxon>malvids</taxon>
        <taxon>Brassicales</taxon>
        <taxon>Brassicaceae</taxon>
        <taxon>Cardamineae</taxon>
        <taxon>Cardamine</taxon>
    </lineage>
</organism>
<accession>A0ABD1BS15</accession>
<dbReference type="EMBL" id="JBANAX010000166">
    <property type="protein sequence ID" value="KAL1219955.1"/>
    <property type="molecule type" value="Genomic_DNA"/>
</dbReference>
<dbReference type="Proteomes" id="UP001558713">
    <property type="component" value="Unassembled WGS sequence"/>
</dbReference>
<dbReference type="AlphaFoldDB" id="A0ABD1BS15"/>
<evidence type="ECO:0000313" key="1">
    <source>
        <dbReference type="EMBL" id="KAL1219955.1"/>
    </source>
</evidence>
<comment type="caution">
    <text evidence="1">The sequence shown here is derived from an EMBL/GenBank/DDBJ whole genome shotgun (WGS) entry which is preliminary data.</text>
</comment>
<dbReference type="Pfam" id="PF13855">
    <property type="entry name" value="LRR_8"/>
    <property type="match status" value="1"/>
</dbReference>
<dbReference type="PANTHER" id="PTHR47186:SF52">
    <property type="entry name" value="BNAC05G11800D PROTEIN"/>
    <property type="match status" value="1"/>
</dbReference>
<proteinExistence type="predicted"/>
<evidence type="ECO:0000313" key="2">
    <source>
        <dbReference type="Proteomes" id="UP001558713"/>
    </source>
</evidence>
<reference evidence="1 2" key="1">
    <citation type="submission" date="2024-04" db="EMBL/GenBank/DDBJ databases">
        <title>Genome assembly C_amara_ONT_v2.</title>
        <authorList>
            <person name="Yant L."/>
            <person name="Moore C."/>
            <person name="Slenker M."/>
        </authorList>
    </citation>
    <scope>NUCLEOTIDE SEQUENCE [LARGE SCALE GENOMIC DNA]</scope>
    <source>
        <tissue evidence="1">Leaf</tissue>
    </source>
</reference>
<gene>
    <name evidence="1" type="ORF">V5N11_021733</name>
</gene>
<keyword evidence="2" id="KW-1185">Reference proteome</keyword>
<sequence>MALWITSDMGKRETFIMCAGVGLYGMSKVENWNVVRRMSLINNRIVHLVDSLEGLELTTFLLQRTNLKTISSEFFKSMSKLAVLDLSSNGKLVELPDRISELVSLQYLNLSYSGIRHLPKGIQELRKLIHLDLEETNQLESIVGI</sequence>
<dbReference type="Gene3D" id="3.80.10.10">
    <property type="entry name" value="Ribonuclease Inhibitor"/>
    <property type="match status" value="1"/>
</dbReference>
<dbReference type="SUPFAM" id="SSF52058">
    <property type="entry name" value="L domain-like"/>
    <property type="match status" value="1"/>
</dbReference>
<dbReference type="PANTHER" id="PTHR47186">
    <property type="entry name" value="LEUCINE-RICH REPEAT-CONTAINING PROTEIN 57"/>
    <property type="match status" value="1"/>
</dbReference>
<dbReference type="InterPro" id="IPR001611">
    <property type="entry name" value="Leu-rich_rpt"/>
</dbReference>
<dbReference type="InterPro" id="IPR032675">
    <property type="entry name" value="LRR_dom_sf"/>
</dbReference>
<protein>
    <submittedName>
        <fullName evidence="1">Disease resistance protein</fullName>
    </submittedName>
</protein>
<name>A0ABD1BS15_CARAN</name>